<evidence type="ECO:0000313" key="3">
    <source>
        <dbReference type="Proteomes" id="UP000078486"/>
    </source>
</evidence>
<dbReference type="PANTHER" id="PTHR34322:SF2">
    <property type="entry name" value="TRANSPOSASE IS200-LIKE DOMAIN-CONTAINING PROTEIN"/>
    <property type="match status" value="1"/>
</dbReference>
<dbReference type="SUPFAM" id="SSF143422">
    <property type="entry name" value="Transposase IS200-like"/>
    <property type="match status" value="1"/>
</dbReference>
<dbReference type="Gene3D" id="3.30.70.1290">
    <property type="entry name" value="Transposase IS200-like"/>
    <property type="match status" value="1"/>
</dbReference>
<dbReference type="EMBL" id="LRRQ01000027">
    <property type="protein sequence ID" value="OAM91423.1"/>
    <property type="molecule type" value="Genomic_DNA"/>
</dbReference>
<dbReference type="Pfam" id="PF01797">
    <property type="entry name" value="Y1_Tnp"/>
    <property type="match status" value="1"/>
</dbReference>
<dbReference type="SMART" id="SM01321">
    <property type="entry name" value="Y1_Tnp"/>
    <property type="match status" value="1"/>
</dbReference>
<gene>
    <name evidence="2" type="ORF">AW736_02905</name>
</gene>
<proteinExistence type="predicted"/>
<evidence type="ECO:0000313" key="2">
    <source>
        <dbReference type="EMBL" id="OAM91423.1"/>
    </source>
</evidence>
<name>A0A178INE2_9BACT</name>
<dbReference type="PANTHER" id="PTHR34322">
    <property type="entry name" value="TRANSPOSASE, Y1_TNP DOMAIN-CONTAINING"/>
    <property type="match status" value="1"/>
</dbReference>
<organism evidence="2 3">
    <name type="scientific">Termitidicoccus mucosus</name>
    <dbReference type="NCBI Taxonomy" id="1184151"/>
    <lineage>
        <taxon>Bacteria</taxon>
        <taxon>Pseudomonadati</taxon>
        <taxon>Verrucomicrobiota</taxon>
        <taxon>Opitutia</taxon>
        <taxon>Opitutales</taxon>
        <taxon>Opitutaceae</taxon>
        <taxon>Termitidicoccus</taxon>
    </lineage>
</organism>
<dbReference type="RefSeq" id="WP_068768776.1">
    <property type="nucleotide sequence ID" value="NZ_CP109796.1"/>
</dbReference>
<dbReference type="InterPro" id="IPR002686">
    <property type="entry name" value="Transposase_17"/>
</dbReference>
<dbReference type="STRING" id="1184151.AW736_02905"/>
<dbReference type="GO" id="GO:0006313">
    <property type="term" value="P:DNA transposition"/>
    <property type="evidence" value="ECO:0007669"/>
    <property type="project" value="InterPro"/>
</dbReference>
<dbReference type="GO" id="GO:0004803">
    <property type="term" value="F:transposase activity"/>
    <property type="evidence" value="ECO:0007669"/>
    <property type="project" value="InterPro"/>
</dbReference>
<reference evidence="2 3" key="1">
    <citation type="submission" date="2016-01" db="EMBL/GenBank/DDBJ databases">
        <title>High potential of lignocellulose degradation of a new Verrucomicrobia species.</title>
        <authorList>
            <person name="Wang Y."/>
            <person name="Shi Y."/>
            <person name="Qiu Z."/>
            <person name="Liu S."/>
            <person name="Yang H."/>
        </authorList>
    </citation>
    <scope>NUCLEOTIDE SEQUENCE [LARGE SCALE GENOMIC DNA]</scope>
    <source>
        <strain evidence="2 3">TSB47</strain>
    </source>
</reference>
<dbReference type="AlphaFoldDB" id="A0A178INE2"/>
<keyword evidence="3" id="KW-1185">Reference proteome</keyword>
<evidence type="ECO:0000259" key="1">
    <source>
        <dbReference type="SMART" id="SM01321"/>
    </source>
</evidence>
<dbReference type="OrthoDB" id="184770at2"/>
<protein>
    <submittedName>
        <fullName evidence="2">Transposase</fullName>
    </submittedName>
</protein>
<dbReference type="InterPro" id="IPR036515">
    <property type="entry name" value="Transposase_17_sf"/>
</dbReference>
<accession>A0A178INE2</accession>
<comment type="caution">
    <text evidence="2">The sequence shown here is derived from an EMBL/GenBank/DDBJ whole genome shotgun (WGS) entry which is preliminary data.</text>
</comment>
<dbReference type="Proteomes" id="UP000078486">
    <property type="component" value="Unassembled WGS sequence"/>
</dbReference>
<dbReference type="GO" id="GO:0003677">
    <property type="term" value="F:DNA binding"/>
    <property type="evidence" value="ECO:0007669"/>
    <property type="project" value="InterPro"/>
</dbReference>
<sequence length="331" mass="37331">MRTARIKISPVEGEAIYHCMTRTVNGERLLDDPAKEILRRQLWQTADYCGLQILTYAILSNHFHVLVRVPPASQIPDAELLRRYRAMYPKPTLYQAARLDVIEVQLKTGGPEADAWRKRQLALMGDISQFMKLAKQRFSVWFNRSHRRYGTLWSERFKSVLLEPKGRVLETMAAYIDLNCVRAGLATAPKDYRFCGYAEAVAGNKPARAGLTHIIGEGQHWPTVQAAYRESLFGKGSAPKEHAAAISFEQFEQALKSKTRLPLATVLRCRIRYFTDGAVLGGKAFVAQHLAHYRCKLHRRAGSAPRPLPALTDWGGELTALRGLRKQAFGS</sequence>
<feature type="domain" description="Transposase IS200-like" evidence="1">
    <location>
        <begin position="12"/>
        <end position="179"/>
    </location>
</feature>